<dbReference type="Gene3D" id="2.60.40.1080">
    <property type="match status" value="2"/>
</dbReference>
<feature type="domain" description="BIG2" evidence="2">
    <location>
        <begin position="181"/>
        <end position="258"/>
    </location>
</feature>
<dbReference type="InterPro" id="IPR008964">
    <property type="entry name" value="Invasin/intimin_cell_adhesion"/>
</dbReference>
<reference evidence="3 4" key="1">
    <citation type="journal article" date="2001" name="J. Bacteriol.">
        <title>Genome sequence and comparative analysis of the solvent-producing bacterium Clostridium acetobutylicum.</title>
        <authorList>
            <person name="Nolling J."/>
            <person name="Breton G."/>
            <person name="Omelchenko M.V."/>
            <person name="Makarova K.S."/>
            <person name="Zeng Q."/>
            <person name="Gibson R."/>
            <person name="Lee H.M."/>
            <person name="Dubois J."/>
            <person name="Qiu D."/>
            <person name="Hitti J."/>
            <person name="Wolf Y.I."/>
            <person name="Tatusov R.L."/>
            <person name="Sabathe F."/>
            <person name="Doucette-Stamm L."/>
            <person name="Soucaille P."/>
            <person name="Daly M.J."/>
            <person name="Bennett G.N."/>
            <person name="Koonin E.V."/>
            <person name="Smith D.R."/>
        </authorList>
    </citation>
    <scope>NUCLEOTIDE SEQUENCE [LARGE SCALE GENOMIC DNA]</scope>
    <source>
        <strain evidence="4">ATCC 824 / DSM 792 / JCM 1419 / LMG 5710 / VKM B-1787</strain>
    </source>
</reference>
<evidence type="ECO:0000256" key="1">
    <source>
        <dbReference type="SAM" id="SignalP"/>
    </source>
</evidence>
<accession>Q97EM4</accession>
<dbReference type="AlphaFoldDB" id="Q97EM4"/>
<dbReference type="SMART" id="SM00635">
    <property type="entry name" value="BID_2"/>
    <property type="match status" value="2"/>
</dbReference>
<evidence type="ECO:0000313" key="3">
    <source>
        <dbReference type="EMBL" id="AAK81026.1"/>
    </source>
</evidence>
<dbReference type="PIR" id="G97279">
    <property type="entry name" value="G97279"/>
</dbReference>
<evidence type="ECO:0000259" key="2">
    <source>
        <dbReference type="SMART" id="SM00635"/>
    </source>
</evidence>
<protein>
    <submittedName>
        <fullName evidence="3">Protein containing cell adhesion domain</fullName>
    </submittedName>
</protein>
<dbReference type="InterPro" id="IPR003343">
    <property type="entry name" value="Big_2"/>
</dbReference>
<keyword evidence="4" id="KW-1185">Reference proteome</keyword>
<keyword evidence="1" id="KW-0732">Signal</keyword>
<proteinExistence type="predicted"/>
<dbReference type="SUPFAM" id="SSF49373">
    <property type="entry name" value="Invasin/intimin cell-adhesion fragments"/>
    <property type="match status" value="2"/>
</dbReference>
<feature type="signal peptide" evidence="1">
    <location>
        <begin position="1"/>
        <end position="25"/>
    </location>
</feature>
<gene>
    <name evidence="3" type="ordered locus">CA_C3086</name>
</gene>
<dbReference type="HOGENOM" id="CLU_041399_0_0_9"/>
<dbReference type="GeneID" id="44999573"/>
<dbReference type="RefSeq" id="WP_010966367.1">
    <property type="nucleotide sequence ID" value="NC_003030.1"/>
</dbReference>
<dbReference type="DNASU" id="1119269"/>
<dbReference type="STRING" id="272562.CA_C3086"/>
<sequence length="498" mass="54573">MNKRIKVFFLVFLIVILGCFTNVFATNNSDAIEIGTSNLNGTAVNSAKVGNQLFHPEVGWARYDDTNPKMLFKGSFNDYPSNVYYNGSTKYGIGTALIKFYGSKFRILMSYNPDRSNSNFVTVDGTKIGQFDQIKGSLIPQALGFQENNLTEGVHVVQIDLGNNSTLDAFDIDDSGYLIQLDKNLTLNKTSETLTVGQTDTLSQVVVPDNAPDKSLTWTSSDPSIANVDTFGKVTAVKAGSAIITATTNDGSNLTSSCAVNVKDSNTTISLNKTTDNLTVGANDTLTATITPTDAVDKNVTWTSSDPSIATVDASGKITAVKPGTVTVTATTDNGKTASCNVTVENNTVNLTIFMQDSTTRQYTITKDEFTKFTNWYNLRANGGTFSDSYTFNLPVDASSSVIRRTVYFTTIESFEIISDDVPVEERNNTLTLLMKNSTIRKYSLTASEVNNFNNWYDLRSNNQTLQSYYIFNVPADDFSPARKDYILFNNITDSQVQ</sequence>
<dbReference type="eggNOG" id="COG5492">
    <property type="taxonomic scope" value="Bacteria"/>
</dbReference>
<dbReference type="KEGG" id="cac:CA_C3086"/>
<dbReference type="EMBL" id="AE001437">
    <property type="protein sequence ID" value="AAK81026.1"/>
    <property type="molecule type" value="Genomic_DNA"/>
</dbReference>
<dbReference type="PROSITE" id="PS51257">
    <property type="entry name" value="PROKAR_LIPOPROTEIN"/>
    <property type="match status" value="1"/>
</dbReference>
<organism evidence="3 4">
    <name type="scientific">Clostridium acetobutylicum (strain ATCC 824 / DSM 792 / JCM 1419 / IAM 19013 / LMG 5710 / NBRC 13948 / NRRL B-527 / VKM B-1787 / 2291 / W)</name>
    <dbReference type="NCBI Taxonomy" id="272562"/>
    <lineage>
        <taxon>Bacteria</taxon>
        <taxon>Bacillati</taxon>
        <taxon>Bacillota</taxon>
        <taxon>Clostridia</taxon>
        <taxon>Eubacteriales</taxon>
        <taxon>Clostridiaceae</taxon>
        <taxon>Clostridium</taxon>
    </lineage>
</organism>
<feature type="domain" description="BIG2" evidence="2">
    <location>
        <begin position="265"/>
        <end position="341"/>
    </location>
</feature>
<name>Q97EM4_CLOAB</name>
<dbReference type="Proteomes" id="UP000000814">
    <property type="component" value="Chromosome"/>
</dbReference>
<evidence type="ECO:0000313" key="4">
    <source>
        <dbReference type="Proteomes" id="UP000000814"/>
    </source>
</evidence>
<dbReference type="Pfam" id="PF02368">
    <property type="entry name" value="Big_2"/>
    <property type="match status" value="2"/>
</dbReference>
<feature type="chain" id="PRO_5004321708" evidence="1">
    <location>
        <begin position="26"/>
        <end position="498"/>
    </location>
</feature>